<evidence type="ECO:0000313" key="1">
    <source>
        <dbReference type="EMBL" id="GMR60322.1"/>
    </source>
</evidence>
<dbReference type="Proteomes" id="UP001328107">
    <property type="component" value="Unassembled WGS sequence"/>
</dbReference>
<protein>
    <submittedName>
        <fullName evidence="1">Uncharacterized protein</fullName>
    </submittedName>
</protein>
<gene>
    <name evidence="1" type="ORF">PMAYCL1PPCAC_30517</name>
</gene>
<dbReference type="AlphaFoldDB" id="A0AAN5DDQ7"/>
<name>A0AAN5DDQ7_9BILA</name>
<accession>A0AAN5DDQ7</accession>
<organism evidence="1 2">
    <name type="scientific">Pristionchus mayeri</name>
    <dbReference type="NCBI Taxonomy" id="1317129"/>
    <lineage>
        <taxon>Eukaryota</taxon>
        <taxon>Metazoa</taxon>
        <taxon>Ecdysozoa</taxon>
        <taxon>Nematoda</taxon>
        <taxon>Chromadorea</taxon>
        <taxon>Rhabditida</taxon>
        <taxon>Rhabditina</taxon>
        <taxon>Diplogasteromorpha</taxon>
        <taxon>Diplogasteroidea</taxon>
        <taxon>Neodiplogasteridae</taxon>
        <taxon>Pristionchus</taxon>
    </lineage>
</organism>
<evidence type="ECO:0000313" key="2">
    <source>
        <dbReference type="Proteomes" id="UP001328107"/>
    </source>
</evidence>
<comment type="caution">
    <text evidence="1">The sequence shown here is derived from an EMBL/GenBank/DDBJ whole genome shotgun (WGS) entry which is preliminary data.</text>
</comment>
<proteinExistence type="predicted"/>
<dbReference type="EMBL" id="BTRK01000006">
    <property type="protein sequence ID" value="GMR60322.1"/>
    <property type="molecule type" value="Genomic_DNA"/>
</dbReference>
<sequence length="110" mass="13087">MDDNQKENDQQKTSVKSGKKYLEVMKCYEEQLTLNAKTMRAMKEKWTSEKEKMHAFIENANEEEINKFCGKLNKLIEELDKCMDANEKVAHKFFKAAERYENVVKRMQNI</sequence>
<keyword evidence="2" id="KW-1185">Reference proteome</keyword>
<reference evidence="2" key="1">
    <citation type="submission" date="2022-10" db="EMBL/GenBank/DDBJ databases">
        <title>Genome assembly of Pristionchus species.</title>
        <authorList>
            <person name="Yoshida K."/>
            <person name="Sommer R.J."/>
        </authorList>
    </citation>
    <scope>NUCLEOTIDE SEQUENCE [LARGE SCALE GENOMIC DNA]</scope>
    <source>
        <strain evidence="2">RS5460</strain>
    </source>
</reference>